<dbReference type="Proteomes" id="UP000077248">
    <property type="component" value="Unassembled WGS sequence"/>
</dbReference>
<dbReference type="RefSeq" id="XP_018384104.1">
    <property type="nucleotide sequence ID" value="XM_018534679.1"/>
</dbReference>
<feature type="domain" description="Heterokaryon incompatibility" evidence="1">
    <location>
        <begin position="22"/>
        <end position="107"/>
    </location>
</feature>
<dbReference type="AlphaFoldDB" id="A0A177DFY4"/>
<name>A0A177DFY4_ALTAL</name>
<dbReference type="PANTHER" id="PTHR10622:SF10">
    <property type="entry name" value="HET DOMAIN-CONTAINING PROTEIN"/>
    <property type="match status" value="1"/>
</dbReference>
<reference evidence="3 4" key="1">
    <citation type="submission" date="2016-05" db="EMBL/GenBank/DDBJ databases">
        <title>Comparative analysis of secretome profiles of manganese(II)-oxidizing ascomycete fungi.</title>
        <authorList>
            <consortium name="DOE Joint Genome Institute"/>
            <person name="Zeiner C.A."/>
            <person name="Purvine S.O."/>
            <person name="Zink E.M."/>
            <person name="Wu S."/>
            <person name="Pasa-Tolic L."/>
            <person name="Chaput D.L."/>
            <person name="Haridas S."/>
            <person name="Grigoriev I.V."/>
            <person name="Santelli C.M."/>
            <person name="Hansel C.M."/>
        </authorList>
    </citation>
    <scope>NUCLEOTIDE SEQUENCE [LARGE SCALE GENOMIC DNA]</scope>
    <source>
        <strain evidence="3 4">SRC1lrK2f</strain>
    </source>
</reference>
<dbReference type="OMA" id="MLRINIC"/>
<sequence length="259" mass="29369">MRLLNTSTLQVEEFLQSQVPDYVILSHTWGSEEVTLQDILSNVAPSKKGFAKLIGCCKRAKDDGFKYCWIDTCCIDKTSSAELSEAINSMYQWYKGACICYAYLEDVQGNPQLDDYKAFSKSRWFTRGWTLQELIAPGIVEFYNVSWVDIGTRSSLQKRLTGITGINEKILTGGNPLNCPVAVRMSWAARRETSRVEDQAYCLLGIFGVNMALLYGEGHRAFLRLQEEILRIDEDYTLFAWDVNSSTGSLLASSPWQFR</sequence>
<organism evidence="3 4">
    <name type="scientific">Alternaria alternata</name>
    <name type="common">Alternaria rot fungus</name>
    <name type="synonym">Torula alternata</name>
    <dbReference type="NCBI Taxonomy" id="5599"/>
    <lineage>
        <taxon>Eukaryota</taxon>
        <taxon>Fungi</taxon>
        <taxon>Dikarya</taxon>
        <taxon>Ascomycota</taxon>
        <taxon>Pezizomycotina</taxon>
        <taxon>Dothideomycetes</taxon>
        <taxon>Pleosporomycetidae</taxon>
        <taxon>Pleosporales</taxon>
        <taxon>Pleosporineae</taxon>
        <taxon>Pleosporaceae</taxon>
        <taxon>Alternaria</taxon>
        <taxon>Alternaria sect. Alternaria</taxon>
        <taxon>Alternaria alternata complex</taxon>
    </lineage>
</organism>
<feature type="domain" description="DUF8212" evidence="2">
    <location>
        <begin position="220"/>
        <end position="243"/>
    </location>
</feature>
<dbReference type="KEGG" id="aalt:CC77DRAFT_939512"/>
<evidence type="ECO:0000259" key="1">
    <source>
        <dbReference type="Pfam" id="PF06985"/>
    </source>
</evidence>
<dbReference type="GeneID" id="29120273"/>
<dbReference type="Pfam" id="PF06985">
    <property type="entry name" value="HET"/>
    <property type="match status" value="1"/>
</dbReference>
<gene>
    <name evidence="3" type="ORF">CC77DRAFT_939512</name>
</gene>
<evidence type="ECO:0000313" key="4">
    <source>
        <dbReference type="Proteomes" id="UP000077248"/>
    </source>
</evidence>
<dbReference type="STRING" id="5599.A0A177DFY4"/>
<dbReference type="VEuPathDB" id="FungiDB:CC77DRAFT_939512"/>
<dbReference type="InterPro" id="IPR010730">
    <property type="entry name" value="HET"/>
</dbReference>
<dbReference type="PANTHER" id="PTHR10622">
    <property type="entry name" value="HET DOMAIN-CONTAINING PROTEIN"/>
    <property type="match status" value="1"/>
</dbReference>
<protein>
    <submittedName>
        <fullName evidence="3">HET-domain-containing protein</fullName>
    </submittedName>
</protein>
<accession>A0A177DFY4</accession>
<dbReference type="Pfam" id="PF26640">
    <property type="entry name" value="DUF8212"/>
    <property type="match status" value="1"/>
</dbReference>
<evidence type="ECO:0000259" key="2">
    <source>
        <dbReference type="Pfam" id="PF26640"/>
    </source>
</evidence>
<proteinExistence type="predicted"/>
<evidence type="ECO:0000313" key="3">
    <source>
        <dbReference type="EMBL" id="OAG18683.1"/>
    </source>
</evidence>
<dbReference type="EMBL" id="KV441483">
    <property type="protein sequence ID" value="OAG18683.1"/>
    <property type="molecule type" value="Genomic_DNA"/>
</dbReference>
<keyword evidence="4" id="KW-1185">Reference proteome</keyword>
<feature type="non-terminal residue" evidence="3">
    <location>
        <position position="259"/>
    </location>
</feature>
<dbReference type="InterPro" id="IPR058525">
    <property type="entry name" value="DUF8212"/>
</dbReference>